<dbReference type="Proteomes" id="UP001066276">
    <property type="component" value="Chromosome 1_1"/>
</dbReference>
<keyword evidence="2" id="KW-1185">Reference proteome</keyword>
<evidence type="ECO:0000313" key="2">
    <source>
        <dbReference type="Proteomes" id="UP001066276"/>
    </source>
</evidence>
<name>A0AAV7WLP1_PLEWA</name>
<proteinExistence type="predicted"/>
<dbReference type="EMBL" id="JANPWB010000001">
    <property type="protein sequence ID" value="KAJ1213715.1"/>
    <property type="molecule type" value="Genomic_DNA"/>
</dbReference>
<dbReference type="AlphaFoldDB" id="A0AAV7WLP1"/>
<sequence length="92" mass="10643">MKERAVRYDTEDLSGTNGTQVLEVQEIEFMEENDEDEGMYDEYVLDLHQRDTVGDDLLSKDATPSISRDIIKNRLGEEIFLPYCIKHPMSAE</sequence>
<gene>
    <name evidence="1" type="ORF">NDU88_001347</name>
</gene>
<reference evidence="1" key="1">
    <citation type="journal article" date="2022" name="bioRxiv">
        <title>Sequencing and chromosome-scale assembly of the giantPleurodeles waltlgenome.</title>
        <authorList>
            <person name="Brown T."/>
            <person name="Elewa A."/>
            <person name="Iarovenko S."/>
            <person name="Subramanian E."/>
            <person name="Araus A.J."/>
            <person name="Petzold A."/>
            <person name="Susuki M."/>
            <person name="Suzuki K.-i.T."/>
            <person name="Hayashi T."/>
            <person name="Toyoda A."/>
            <person name="Oliveira C."/>
            <person name="Osipova E."/>
            <person name="Leigh N.D."/>
            <person name="Simon A."/>
            <person name="Yun M.H."/>
        </authorList>
    </citation>
    <scope>NUCLEOTIDE SEQUENCE</scope>
    <source>
        <strain evidence="1">20211129_DDA</strain>
        <tissue evidence="1">Liver</tissue>
    </source>
</reference>
<comment type="caution">
    <text evidence="1">The sequence shown here is derived from an EMBL/GenBank/DDBJ whole genome shotgun (WGS) entry which is preliminary data.</text>
</comment>
<evidence type="ECO:0000313" key="1">
    <source>
        <dbReference type="EMBL" id="KAJ1213715.1"/>
    </source>
</evidence>
<protein>
    <submittedName>
        <fullName evidence="1">Uncharacterized protein</fullName>
    </submittedName>
</protein>
<organism evidence="1 2">
    <name type="scientific">Pleurodeles waltl</name>
    <name type="common">Iberian ribbed newt</name>
    <dbReference type="NCBI Taxonomy" id="8319"/>
    <lineage>
        <taxon>Eukaryota</taxon>
        <taxon>Metazoa</taxon>
        <taxon>Chordata</taxon>
        <taxon>Craniata</taxon>
        <taxon>Vertebrata</taxon>
        <taxon>Euteleostomi</taxon>
        <taxon>Amphibia</taxon>
        <taxon>Batrachia</taxon>
        <taxon>Caudata</taxon>
        <taxon>Salamandroidea</taxon>
        <taxon>Salamandridae</taxon>
        <taxon>Pleurodelinae</taxon>
        <taxon>Pleurodeles</taxon>
    </lineage>
</organism>
<accession>A0AAV7WLP1</accession>